<keyword evidence="3" id="KW-1185">Reference proteome</keyword>
<accession>A0A2T7PNM5</accession>
<dbReference type="EMBL" id="PZQS01000003">
    <property type="protein sequence ID" value="PVD34957.1"/>
    <property type="molecule type" value="Genomic_DNA"/>
</dbReference>
<dbReference type="Proteomes" id="UP000245119">
    <property type="component" value="Linkage Group LG3"/>
</dbReference>
<protein>
    <submittedName>
        <fullName evidence="2">Uncharacterized protein</fullName>
    </submittedName>
</protein>
<evidence type="ECO:0000313" key="2">
    <source>
        <dbReference type="EMBL" id="PVD34957.1"/>
    </source>
</evidence>
<organism evidence="2 3">
    <name type="scientific">Pomacea canaliculata</name>
    <name type="common">Golden apple snail</name>
    <dbReference type="NCBI Taxonomy" id="400727"/>
    <lineage>
        <taxon>Eukaryota</taxon>
        <taxon>Metazoa</taxon>
        <taxon>Spiralia</taxon>
        <taxon>Lophotrochozoa</taxon>
        <taxon>Mollusca</taxon>
        <taxon>Gastropoda</taxon>
        <taxon>Caenogastropoda</taxon>
        <taxon>Architaenioglossa</taxon>
        <taxon>Ampullarioidea</taxon>
        <taxon>Ampullariidae</taxon>
        <taxon>Pomacea</taxon>
    </lineage>
</organism>
<dbReference type="AlphaFoldDB" id="A0A2T7PNM5"/>
<evidence type="ECO:0000313" key="3">
    <source>
        <dbReference type="Proteomes" id="UP000245119"/>
    </source>
</evidence>
<reference evidence="2 3" key="1">
    <citation type="submission" date="2018-04" db="EMBL/GenBank/DDBJ databases">
        <title>The genome of golden apple snail Pomacea canaliculata provides insight into stress tolerance and invasive adaptation.</title>
        <authorList>
            <person name="Liu C."/>
            <person name="Liu B."/>
            <person name="Ren Y."/>
            <person name="Zhang Y."/>
            <person name="Wang H."/>
            <person name="Li S."/>
            <person name="Jiang F."/>
            <person name="Yin L."/>
            <person name="Zhang G."/>
            <person name="Qian W."/>
            <person name="Fan W."/>
        </authorList>
    </citation>
    <scope>NUCLEOTIDE SEQUENCE [LARGE SCALE GENOMIC DNA]</scope>
    <source>
        <strain evidence="2">SZHN2017</strain>
        <tissue evidence="2">Muscle</tissue>
    </source>
</reference>
<gene>
    <name evidence="2" type="ORF">C0Q70_06238</name>
</gene>
<sequence>MTVVIWLSLQVYQPLVDNQVVETTPVNCSCMAKMASRDVKVVVGKQHGGLIRCWVQRLEKNVKLWSRPMRVTVTPRQAANVTTASVTEERPIGHITSDLQYAPDTITAGHGLPTNLSSRGTDTQPAR</sequence>
<feature type="compositionally biased region" description="Polar residues" evidence="1">
    <location>
        <begin position="114"/>
        <end position="127"/>
    </location>
</feature>
<evidence type="ECO:0000256" key="1">
    <source>
        <dbReference type="SAM" id="MobiDB-lite"/>
    </source>
</evidence>
<name>A0A2T7PNM5_POMCA</name>
<feature type="region of interest" description="Disordered" evidence="1">
    <location>
        <begin position="106"/>
        <end position="127"/>
    </location>
</feature>
<proteinExistence type="predicted"/>
<comment type="caution">
    <text evidence="2">The sequence shown here is derived from an EMBL/GenBank/DDBJ whole genome shotgun (WGS) entry which is preliminary data.</text>
</comment>